<sequence length="512" mass="57007">AIRDEQMHPYWAAFGYACVRVDMRGCGESDGLLIDEYLQQELEDAVEVIGWLAQQDWCSGKVGMMGKSWGGFNSLQVAALRPAALKAIITVCSTDDRYADDIHYRGGALLTENFSWASTMSCYMAKAPDPLLLPETWREHWLERLQNMPLLARNWLEHTYKDAYWKHGSINENYSALKAAVYCVGGWGDAYSVAIPRIIQGLPGPKKALIGPWAHKYPNFASPKPEVDFLAEAKRWWDYWLKDINNGIMDEAVIAAYIQDAVPPQASYEQRPGLWVEGNQWPLQSQTLKFNLSSDRKLTKSKTAGKVSLKSPLTTGSASGEYCVIWCGPDFPTDQRQDDANSLSFDTEPLESQISILGASELKVRVTSDQDCGQIIVRLCDVSPNGSSKRISYGVLNLAMRNGLDCPKLVVAGEVMNVSIKLDDTGYQIPVGHRLRLAVSSAYFPLIWPAPKKAKLTLDLASSCLTIPCHDRSATLVRDLGQGYVCPVKKTKKIRPEKHDRVIQTDARDGLV</sequence>
<keyword evidence="1" id="KW-0378">Hydrolase</keyword>
<dbReference type="AlphaFoldDB" id="A0A382FYC1"/>
<dbReference type="Gene3D" id="2.60.120.260">
    <property type="entry name" value="Galactose-binding domain-like"/>
    <property type="match status" value="1"/>
</dbReference>
<dbReference type="InterPro" id="IPR008979">
    <property type="entry name" value="Galactose-bd-like_sf"/>
</dbReference>
<gene>
    <name evidence="3" type="ORF">METZ01_LOCUS220127</name>
</gene>
<feature type="domain" description="Xaa-Pro dipeptidyl-peptidase C-terminal" evidence="2">
    <location>
        <begin position="234"/>
        <end position="486"/>
    </location>
</feature>
<evidence type="ECO:0000256" key="1">
    <source>
        <dbReference type="ARBA" id="ARBA00022801"/>
    </source>
</evidence>
<dbReference type="PANTHER" id="PTHR43056:SF10">
    <property type="entry name" value="COCE_NOND FAMILY, PUTATIVE (AFU_ORTHOLOGUE AFUA_7G00600)-RELATED"/>
    <property type="match status" value="1"/>
</dbReference>
<evidence type="ECO:0000313" key="3">
    <source>
        <dbReference type="EMBL" id="SVB67273.1"/>
    </source>
</evidence>
<dbReference type="GO" id="GO:0008239">
    <property type="term" value="F:dipeptidyl-peptidase activity"/>
    <property type="evidence" value="ECO:0007669"/>
    <property type="project" value="InterPro"/>
</dbReference>
<dbReference type="SUPFAM" id="SSF53474">
    <property type="entry name" value="alpha/beta-Hydrolases"/>
    <property type="match status" value="1"/>
</dbReference>
<dbReference type="Pfam" id="PF08530">
    <property type="entry name" value="PepX_C"/>
    <property type="match status" value="1"/>
</dbReference>
<feature type="non-terminal residue" evidence="3">
    <location>
        <position position="1"/>
    </location>
</feature>
<dbReference type="NCBIfam" id="TIGR00976">
    <property type="entry name" value="CocE_NonD"/>
    <property type="match status" value="1"/>
</dbReference>
<name>A0A382FYC1_9ZZZZ</name>
<dbReference type="InterPro" id="IPR013736">
    <property type="entry name" value="Xaa-Pro_dipept_C"/>
</dbReference>
<dbReference type="PANTHER" id="PTHR43056">
    <property type="entry name" value="PEPTIDASE S9 PROLYL OLIGOPEPTIDASE"/>
    <property type="match status" value="1"/>
</dbReference>
<dbReference type="Pfam" id="PF02129">
    <property type="entry name" value="Peptidase_S15"/>
    <property type="match status" value="1"/>
</dbReference>
<dbReference type="InterPro" id="IPR000383">
    <property type="entry name" value="Xaa-Pro-like_dom"/>
</dbReference>
<dbReference type="InterPro" id="IPR050585">
    <property type="entry name" value="Xaa-Pro_dipeptidyl-ppase/CocE"/>
</dbReference>
<organism evidence="3">
    <name type="scientific">marine metagenome</name>
    <dbReference type="NCBI Taxonomy" id="408172"/>
    <lineage>
        <taxon>unclassified sequences</taxon>
        <taxon>metagenomes</taxon>
        <taxon>ecological metagenomes</taxon>
    </lineage>
</organism>
<dbReference type="SUPFAM" id="SSF49785">
    <property type="entry name" value="Galactose-binding domain-like"/>
    <property type="match status" value="1"/>
</dbReference>
<protein>
    <recommendedName>
        <fullName evidence="2">Xaa-Pro dipeptidyl-peptidase C-terminal domain-containing protein</fullName>
    </recommendedName>
</protein>
<dbReference type="SMART" id="SM00939">
    <property type="entry name" value="PepX_C"/>
    <property type="match status" value="1"/>
</dbReference>
<dbReference type="InterPro" id="IPR029058">
    <property type="entry name" value="AB_hydrolase_fold"/>
</dbReference>
<feature type="non-terminal residue" evidence="3">
    <location>
        <position position="512"/>
    </location>
</feature>
<reference evidence="3" key="1">
    <citation type="submission" date="2018-05" db="EMBL/GenBank/DDBJ databases">
        <authorList>
            <person name="Lanie J.A."/>
            <person name="Ng W.-L."/>
            <person name="Kazmierczak K.M."/>
            <person name="Andrzejewski T.M."/>
            <person name="Davidsen T.M."/>
            <person name="Wayne K.J."/>
            <person name="Tettelin H."/>
            <person name="Glass J.I."/>
            <person name="Rusch D."/>
            <person name="Podicherti R."/>
            <person name="Tsui H.-C.T."/>
            <person name="Winkler M.E."/>
        </authorList>
    </citation>
    <scope>NUCLEOTIDE SEQUENCE</scope>
</reference>
<proteinExistence type="predicted"/>
<dbReference type="InterPro" id="IPR005674">
    <property type="entry name" value="CocE/Ser_esterase"/>
</dbReference>
<dbReference type="Gene3D" id="1.10.3020.10">
    <property type="entry name" value="alpha-amino acid ester hydrolase ( Helical cap domain)"/>
    <property type="match status" value="1"/>
</dbReference>
<dbReference type="Gene3D" id="3.40.50.1820">
    <property type="entry name" value="alpha/beta hydrolase"/>
    <property type="match status" value="1"/>
</dbReference>
<dbReference type="EMBL" id="UINC01052210">
    <property type="protein sequence ID" value="SVB67273.1"/>
    <property type="molecule type" value="Genomic_DNA"/>
</dbReference>
<evidence type="ECO:0000259" key="2">
    <source>
        <dbReference type="SMART" id="SM00939"/>
    </source>
</evidence>
<accession>A0A382FYC1</accession>